<dbReference type="InterPro" id="IPR001431">
    <property type="entry name" value="Pept_M16_Zn_BS"/>
</dbReference>
<keyword evidence="10" id="KW-0234">DNA repair</keyword>
<keyword evidence="2" id="KW-0547">Nucleotide-binding</keyword>
<keyword evidence="8" id="KW-0346">Stress response</keyword>
<dbReference type="InterPro" id="IPR020588">
    <property type="entry name" value="RecA_ATP-bd"/>
</dbReference>
<dbReference type="PANTHER" id="PTHR32472:SF10">
    <property type="entry name" value="DNA REPAIR PROTEIN RADA-LIKE PROTEIN"/>
    <property type="match status" value="1"/>
</dbReference>
<keyword evidence="6" id="KW-0862">Zinc</keyword>
<dbReference type="CDD" id="cd01121">
    <property type="entry name" value="RadA_SMS_N"/>
    <property type="match status" value="1"/>
</dbReference>
<dbReference type="InterPro" id="IPR014721">
    <property type="entry name" value="Ribsml_uS5_D2-typ_fold_subgr"/>
</dbReference>
<dbReference type="Pfam" id="PF13541">
    <property type="entry name" value="ChlI"/>
    <property type="match status" value="1"/>
</dbReference>
<dbReference type="InterPro" id="IPR007863">
    <property type="entry name" value="Peptidase_M16_C"/>
</dbReference>
<dbReference type="AlphaFoldDB" id="A0A6N2MAW4"/>
<dbReference type="FunFam" id="3.30.230.10:FF:000053">
    <property type="entry name" value="DNA repair protein radA isogeny"/>
    <property type="match status" value="1"/>
</dbReference>
<dbReference type="PROSITE" id="PS00143">
    <property type="entry name" value="INSULINASE"/>
    <property type="match status" value="1"/>
</dbReference>
<dbReference type="Gene3D" id="3.30.830.10">
    <property type="entry name" value="Metalloenzyme, LuxS/M16 peptidase-like"/>
    <property type="match status" value="3"/>
</dbReference>
<dbReference type="GO" id="GO:0004222">
    <property type="term" value="F:metalloendopeptidase activity"/>
    <property type="evidence" value="ECO:0007669"/>
    <property type="project" value="InterPro"/>
</dbReference>
<dbReference type="PROSITE" id="PS50162">
    <property type="entry name" value="RECA_2"/>
    <property type="match status" value="1"/>
</dbReference>
<keyword evidence="3" id="KW-0227">DNA damage</keyword>
<dbReference type="GO" id="GO:0006508">
    <property type="term" value="P:proteolysis"/>
    <property type="evidence" value="ECO:0007669"/>
    <property type="project" value="InterPro"/>
</dbReference>
<dbReference type="InterPro" id="IPR011249">
    <property type="entry name" value="Metalloenz_LuxS/M16"/>
</dbReference>
<evidence type="ECO:0000256" key="6">
    <source>
        <dbReference type="ARBA" id="ARBA00022833"/>
    </source>
</evidence>
<feature type="compositionally biased region" description="Low complexity" evidence="12">
    <location>
        <begin position="1"/>
        <end position="15"/>
    </location>
</feature>
<dbReference type="Pfam" id="PF05193">
    <property type="entry name" value="Peptidase_M16_C"/>
    <property type="match status" value="1"/>
</dbReference>
<keyword evidence="9" id="KW-0238">DNA-binding</keyword>
<gene>
    <name evidence="14" type="ORF">SVIM_LOCUS331362</name>
</gene>
<dbReference type="GO" id="GO:0003684">
    <property type="term" value="F:damaged DNA binding"/>
    <property type="evidence" value="ECO:0007669"/>
    <property type="project" value="InterPro"/>
</dbReference>
<dbReference type="GO" id="GO:0005524">
    <property type="term" value="F:ATP binding"/>
    <property type="evidence" value="ECO:0007669"/>
    <property type="project" value="UniProtKB-KW"/>
</dbReference>
<sequence length="1076" mass="116228">MGQGRRSGSSSSAENGESELRPSSFDEEVDSLAGENLIKGDKTQMGLSSNRNEIEDLKKENRYVGVRKWSSVNGAVESRDRAVFRTKGKSKISWVCEICGFSSGQWWGSCRACNEVGTMKQFLEAKTGSGNKVRGIEASENAVRSWLPQKPGESGPLRLTDVNRGMNLLTWRVPLSGLFGSEVERVLGGGLVPGSLVLVGGDPGVGKSTLVLQVAGIIADSEDLGGSAPVVYVSGEESVEQIGIRADRLEIGTEELYLYSSTDIEDILRKIQHLSPRALIIDSIQTVYLKGVAGSAGGLTQVKECTSALLRFAKTTNIPIILIGHVNKAGDIAGPRVLEHIVDVVLYMEGEKYSSHRLLRPVKNRFGSTDELGVFEMSQSGLAVVSNPSEIFLTEQHSDSDFLAGLAVAVIMDGSRSFLIEIQALCVSGSSVSRHINGIQSSRADMIISVLMKQAGLMLQENAIFLNVVSGVMLTETAGDVAIAAAICSSFLEFPIPNNIAFIGEIGLGGELRSVPRMEKRVLTVAKLGYKMCVVPKSAEKSIANLGFEGMEIVGCKNLKEVINTFPRESILADALYMAHPRNAKWFTTGFTGFQTMYRSAISRLRALKGCAGNLGTSRYATSSAVASRPSSPGFFSWLTGEQASSFPPLEVPLSGVALPPSLPDYVQPGNIKSKVLENGLMIVSEASSNPAASVGLYLDCGSVYETPISCGATHLLERMAFKSTRNRSHLRIVREVEAIGGNVAASASREQMGYTFDALKTYAPEMIELLIDCVRNPVFLDWEVNEELKKVKDEIAELSKNPEGLLLEAIHSAGFHGPLANPLLAPESSLDRLNGDILEEFVAKHYTAPRMVLAASGIEFEELISVAEPLLSDLPRVSRTDDPKSLYVGGDYRKQAASQMAHVALAFEASGGWHKEKDAIVLTVLQMLLGGGGSFSAGGPGKGMHSRLYLRVLSKYPELQSFSAFNSIFNKTGLFGIYASCEQLNRAKESTKSAVLFNLESRMIVAEDIGRQFLTYGERKPVEHFLKVVDEITLDDITSIGCSLLKSPLTMASYGDVLNVPSYESVSSKFKRIGK</sequence>
<evidence type="ECO:0000256" key="12">
    <source>
        <dbReference type="SAM" id="MobiDB-lite"/>
    </source>
</evidence>
<dbReference type="Pfam" id="PF18073">
    <property type="entry name" value="Zn_ribbon_LapB"/>
    <property type="match status" value="1"/>
</dbReference>
<dbReference type="GO" id="GO:0000725">
    <property type="term" value="P:recombinational repair"/>
    <property type="evidence" value="ECO:0007669"/>
    <property type="project" value="TreeGrafter"/>
</dbReference>
<evidence type="ECO:0000256" key="11">
    <source>
        <dbReference type="RuleBase" id="RU004447"/>
    </source>
</evidence>
<dbReference type="NCBIfam" id="TIGR00416">
    <property type="entry name" value="sms"/>
    <property type="match status" value="1"/>
</dbReference>
<dbReference type="FunFam" id="3.40.50.300:FF:000050">
    <property type="entry name" value="DNA repair protein RadA"/>
    <property type="match status" value="1"/>
</dbReference>
<protein>
    <recommendedName>
        <fullName evidence="13">RecA family profile 1 domain-containing protein</fullName>
    </recommendedName>
</protein>
<dbReference type="InterPro" id="IPR011765">
    <property type="entry name" value="Pept_M16_N"/>
</dbReference>
<dbReference type="InterPro" id="IPR003593">
    <property type="entry name" value="AAA+_ATPase"/>
</dbReference>
<evidence type="ECO:0000256" key="8">
    <source>
        <dbReference type="ARBA" id="ARBA00023016"/>
    </source>
</evidence>
<dbReference type="PANTHER" id="PTHR32472">
    <property type="entry name" value="DNA REPAIR PROTEIN RADA"/>
    <property type="match status" value="1"/>
</dbReference>
<evidence type="ECO:0000256" key="1">
    <source>
        <dbReference type="ARBA" id="ARBA00022723"/>
    </source>
</evidence>
<dbReference type="SUPFAM" id="SSF52540">
    <property type="entry name" value="P-loop containing nucleoside triphosphate hydrolases"/>
    <property type="match status" value="1"/>
</dbReference>
<keyword evidence="1" id="KW-0479">Metal-binding</keyword>
<dbReference type="FunFam" id="3.30.830.10:FF:000008">
    <property type="entry name" value="Mitochondrial-processing peptidase subunit beta"/>
    <property type="match status" value="1"/>
</dbReference>
<dbReference type="GO" id="GO:0008270">
    <property type="term" value="F:zinc ion binding"/>
    <property type="evidence" value="ECO:0007669"/>
    <property type="project" value="UniProtKB-KW"/>
</dbReference>
<dbReference type="Pfam" id="PF00675">
    <property type="entry name" value="Peptidase_M16"/>
    <property type="match status" value="1"/>
</dbReference>
<accession>A0A6N2MAW4</accession>
<keyword evidence="5" id="KW-0378">Hydrolase</keyword>
<organism evidence="14">
    <name type="scientific">Salix viminalis</name>
    <name type="common">Common osier</name>
    <name type="synonym">Basket willow</name>
    <dbReference type="NCBI Taxonomy" id="40686"/>
    <lineage>
        <taxon>Eukaryota</taxon>
        <taxon>Viridiplantae</taxon>
        <taxon>Streptophyta</taxon>
        <taxon>Embryophyta</taxon>
        <taxon>Tracheophyta</taxon>
        <taxon>Spermatophyta</taxon>
        <taxon>Magnoliopsida</taxon>
        <taxon>eudicotyledons</taxon>
        <taxon>Gunneridae</taxon>
        <taxon>Pentapetalae</taxon>
        <taxon>rosids</taxon>
        <taxon>fabids</taxon>
        <taxon>Malpighiales</taxon>
        <taxon>Salicaceae</taxon>
        <taxon>Saliceae</taxon>
        <taxon>Salix</taxon>
    </lineage>
</organism>
<dbReference type="EMBL" id="CAADRP010001719">
    <property type="protein sequence ID" value="VFU49950.1"/>
    <property type="molecule type" value="Genomic_DNA"/>
</dbReference>
<evidence type="ECO:0000313" key="14">
    <source>
        <dbReference type="EMBL" id="VFU49950.1"/>
    </source>
</evidence>
<dbReference type="InterPro" id="IPR027417">
    <property type="entry name" value="P-loop_NTPase"/>
</dbReference>
<dbReference type="GO" id="GO:0140664">
    <property type="term" value="F:ATP-dependent DNA damage sensor activity"/>
    <property type="evidence" value="ECO:0007669"/>
    <property type="project" value="InterPro"/>
</dbReference>
<dbReference type="PRINTS" id="PR01874">
    <property type="entry name" value="DNAREPAIRADA"/>
</dbReference>
<dbReference type="InterPro" id="IPR041166">
    <property type="entry name" value="Rubredoxin_2"/>
</dbReference>
<dbReference type="Gene3D" id="3.40.50.300">
    <property type="entry name" value="P-loop containing nucleotide triphosphate hydrolases"/>
    <property type="match status" value="1"/>
</dbReference>
<dbReference type="Pfam" id="PF13481">
    <property type="entry name" value="AAA_25"/>
    <property type="match status" value="1"/>
</dbReference>
<dbReference type="SMART" id="SM00382">
    <property type="entry name" value="AAA"/>
    <property type="match status" value="1"/>
</dbReference>
<dbReference type="InterPro" id="IPR004504">
    <property type="entry name" value="DNA_repair_RadA"/>
</dbReference>
<keyword evidence="4" id="KW-0863">Zinc-finger</keyword>
<name>A0A6N2MAW4_SALVM</name>
<feature type="region of interest" description="Disordered" evidence="12">
    <location>
        <begin position="1"/>
        <end position="27"/>
    </location>
</feature>
<dbReference type="SUPFAM" id="SSF63411">
    <property type="entry name" value="LuxS/MPP-like metallohydrolase"/>
    <property type="match status" value="2"/>
</dbReference>
<evidence type="ECO:0000256" key="9">
    <source>
        <dbReference type="ARBA" id="ARBA00023125"/>
    </source>
</evidence>
<evidence type="ECO:0000256" key="4">
    <source>
        <dbReference type="ARBA" id="ARBA00022771"/>
    </source>
</evidence>
<proteinExistence type="inferred from homology"/>
<dbReference type="SUPFAM" id="SSF54211">
    <property type="entry name" value="Ribosomal protein S5 domain 2-like"/>
    <property type="match status" value="1"/>
</dbReference>
<feature type="domain" description="RecA family profile 1" evidence="13">
    <location>
        <begin position="172"/>
        <end position="326"/>
    </location>
</feature>
<reference evidence="14" key="1">
    <citation type="submission" date="2019-03" db="EMBL/GenBank/DDBJ databases">
        <authorList>
            <person name="Mank J."/>
            <person name="Almeida P."/>
        </authorList>
    </citation>
    <scope>NUCLEOTIDE SEQUENCE</scope>
    <source>
        <strain evidence="14">78183</strain>
    </source>
</reference>
<comment type="similarity">
    <text evidence="11">Belongs to the peptidase M16 family.</text>
</comment>
<evidence type="ECO:0000259" key="13">
    <source>
        <dbReference type="PROSITE" id="PS50162"/>
    </source>
</evidence>
<evidence type="ECO:0000256" key="3">
    <source>
        <dbReference type="ARBA" id="ARBA00022763"/>
    </source>
</evidence>
<keyword evidence="7" id="KW-0067">ATP-binding</keyword>
<evidence type="ECO:0000256" key="7">
    <source>
        <dbReference type="ARBA" id="ARBA00022840"/>
    </source>
</evidence>
<dbReference type="Gene3D" id="3.30.230.10">
    <property type="match status" value="1"/>
</dbReference>
<dbReference type="InterPro" id="IPR020568">
    <property type="entry name" value="Ribosomal_Su5_D2-typ_SF"/>
</dbReference>
<evidence type="ECO:0000256" key="2">
    <source>
        <dbReference type="ARBA" id="ARBA00022741"/>
    </source>
</evidence>
<evidence type="ECO:0000256" key="5">
    <source>
        <dbReference type="ARBA" id="ARBA00022801"/>
    </source>
</evidence>
<evidence type="ECO:0000256" key="10">
    <source>
        <dbReference type="ARBA" id="ARBA00023204"/>
    </source>
</evidence>